<dbReference type="InterPro" id="IPR040064">
    <property type="entry name" value="MoaA-like"/>
</dbReference>
<evidence type="ECO:0000256" key="2">
    <source>
        <dbReference type="ARBA" id="ARBA00022691"/>
    </source>
</evidence>
<accession>A0ABS2GG75</accession>
<dbReference type="SFLD" id="SFLDG01383">
    <property type="entry name" value="cyclic_pyranopterin_phosphate"/>
    <property type="match status" value="1"/>
</dbReference>
<dbReference type="RefSeq" id="WP_028255315.1">
    <property type="nucleotide sequence ID" value="NZ_CALXQD010000004.1"/>
</dbReference>
<dbReference type="PANTHER" id="PTHR22960:SF0">
    <property type="entry name" value="MOLYBDENUM COFACTOR BIOSYNTHESIS PROTEIN 1"/>
    <property type="match status" value="1"/>
</dbReference>
<keyword evidence="7" id="KW-0342">GTP-binding</keyword>
<dbReference type="Proteomes" id="UP000707138">
    <property type="component" value="Unassembled WGS sequence"/>
</dbReference>
<keyword evidence="9" id="KW-0456">Lyase</keyword>
<dbReference type="InterPro" id="IPR050105">
    <property type="entry name" value="MoCo_biosynth_MoaA/MoaC"/>
</dbReference>
<dbReference type="PROSITE" id="PS51918">
    <property type="entry name" value="RADICAL_SAM"/>
    <property type="match status" value="1"/>
</dbReference>
<evidence type="ECO:0000256" key="1">
    <source>
        <dbReference type="ARBA" id="ARBA00022485"/>
    </source>
</evidence>
<evidence type="ECO:0000256" key="8">
    <source>
        <dbReference type="ARBA" id="ARBA00023150"/>
    </source>
</evidence>
<dbReference type="InterPro" id="IPR013483">
    <property type="entry name" value="MoaA"/>
</dbReference>
<keyword evidence="8" id="KW-0501">Molybdenum cofactor biosynthesis</keyword>
<keyword evidence="6" id="KW-0411">Iron-sulfur</keyword>
<keyword evidence="5" id="KW-0408">Iron</keyword>
<dbReference type="Pfam" id="PF04055">
    <property type="entry name" value="Radical_SAM"/>
    <property type="match status" value="1"/>
</dbReference>
<dbReference type="EMBL" id="JACJLA010000003">
    <property type="protein sequence ID" value="MBM6912143.1"/>
    <property type="molecule type" value="Genomic_DNA"/>
</dbReference>
<feature type="domain" description="Radical SAM core" evidence="10">
    <location>
        <begin position="5"/>
        <end position="229"/>
    </location>
</feature>
<comment type="caution">
    <text evidence="11">The sequence shown here is derived from an EMBL/GenBank/DDBJ whole genome shotgun (WGS) entry which is preliminary data.</text>
</comment>
<dbReference type="SFLD" id="SFLDG01067">
    <property type="entry name" value="SPASM/twitch_domain_containing"/>
    <property type="match status" value="1"/>
</dbReference>
<dbReference type="Pfam" id="PF06463">
    <property type="entry name" value="Mob_synth_C"/>
    <property type="match status" value="1"/>
</dbReference>
<dbReference type="InterPro" id="IPR007197">
    <property type="entry name" value="rSAM"/>
</dbReference>
<evidence type="ECO:0000256" key="9">
    <source>
        <dbReference type="ARBA" id="ARBA00023239"/>
    </source>
</evidence>
<evidence type="ECO:0000256" key="3">
    <source>
        <dbReference type="ARBA" id="ARBA00022723"/>
    </source>
</evidence>
<dbReference type="InterPro" id="IPR010505">
    <property type="entry name" value="MoaA_twitch"/>
</dbReference>
<dbReference type="NCBIfam" id="TIGR02666">
    <property type="entry name" value="moaA"/>
    <property type="match status" value="1"/>
</dbReference>
<dbReference type="Gene3D" id="3.20.20.70">
    <property type="entry name" value="Aldolase class I"/>
    <property type="match status" value="1"/>
</dbReference>
<name>A0ABS2GG75_9FIRM</name>
<keyword evidence="1" id="KW-0004">4Fe-4S</keyword>
<dbReference type="SFLD" id="SFLDS00029">
    <property type="entry name" value="Radical_SAM"/>
    <property type="match status" value="1"/>
</dbReference>
<sequence>MVTDSWGRTIEYVRISLTEACNFCCPYCRPEEITPESQHNLVSADEWMVILEAYHRLGVRALRLTGGEPLLYPQLEELLQRVAATGWFEDISMTTNGSLLAPKAKRLRQLGLSRVNISLDAVDETTFDARTGRRGQMANVLAGIEAALQAGFVNVKINTVLMESLSDDSVRALLAYIDRWPVIWRFIEYMPFQGDTFKGPSFEEWRAQLERLTGGELREVRHVHGFGPASYYALPNGREVGFIFPMSHSYCDSCNRVRMTADGKLRLCLLRDDEADIARQVRQGLDSEALAMYIAEALQLRKEKHDGISMDTPQREMWRIGG</sequence>
<dbReference type="InterPro" id="IPR058240">
    <property type="entry name" value="rSAM_sf"/>
</dbReference>
<dbReference type="InterPro" id="IPR006638">
    <property type="entry name" value="Elp3/MiaA/NifB-like_rSAM"/>
</dbReference>
<keyword evidence="12" id="KW-1185">Reference proteome</keyword>
<evidence type="ECO:0000256" key="7">
    <source>
        <dbReference type="ARBA" id="ARBA00023134"/>
    </source>
</evidence>
<evidence type="ECO:0000259" key="10">
    <source>
        <dbReference type="PROSITE" id="PS51918"/>
    </source>
</evidence>
<dbReference type="SMART" id="SM00729">
    <property type="entry name" value="Elp3"/>
    <property type="match status" value="1"/>
</dbReference>
<gene>
    <name evidence="11" type="primary">moaA</name>
    <name evidence="11" type="ORF">H6A01_02200</name>
</gene>
<evidence type="ECO:0000256" key="4">
    <source>
        <dbReference type="ARBA" id="ARBA00022741"/>
    </source>
</evidence>
<proteinExistence type="predicted"/>
<protein>
    <submittedName>
        <fullName evidence="11">GTP 3',8-cyclase MoaA</fullName>
    </submittedName>
</protein>
<evidence type="ECO:0000313" key="12">
    <source>
        <dbReference type="Proteomes" id="UP000707138"/>
    </source>
</evidence>
<keyword evidence="3" id="KW-0479">Metal-binding</keyword>
<dbReference type="CDD" id="cd21117">
    <property type="entry name" value="Twitch_MoaA"/>
    <property type="match status" value="1"/>
</dbReference>
<dbReference type="CDD" id="cd01335">
    <property type="entry name" value="Radical_SAM"/>
    <property type="match status" value="1"/>
</dbReference>
<keyword evidence="2" id="KW-0949">S-adenosyl-L-methionine</keyword>
<dbReference type="PANTHER" id="PTHR22960">
    <property type="entry name" value="MOLYBDOPTERIN COFACTOR SYNTHESIS PROTEIN A"/>
    <property type="match status" value="1"/>
</dbReference>
<evidence type="ECO:0000256" key="6">
    <source>
        <dbReference type="ARBA" id="ARBA00023014"/>
    </source>
</evidence>
<evidence type="ECO:0000256" key="5">
    <source>
        <dbReference type="ARBA" id="ARBA00023004"/>
    </source>
</evidence>
<organism evidence="11 12">
    <name type="scientific">Veillonella magna</name>
    <dbReference type="NCBI Taxonomy" id="464322"/>
    <lineage>
        <taxon>Bacteria</taxon>
        <taxon>Bacillati</taxon>
        <taxon>Bacillota</taxon>
        <taxon>Negativicutes</taxon>
        <taxon>Veillonellales</taxon>
        <taxon>Veillonellaceae</taxon>
        <taxon>Veillonella</taxon>
    </lineage>
</organism>
<keyword evidence="4" id="KW-0547">Nucleotide-binding</keyword>
<reference evidence="11 12" key="1">
    <citation type="journal article" date="2021" name="Sci. Rep.">
        <title>The distribution of antibiotic resistance genes in chicken gut microbiota commensals.</title>
        <authorList>
            <person name="Juricova H."/>
            <person name="Matiasovicova J."/>
            <person name="Kubasova T."/>
            <person name="Cejkova D."/>
            <person name="Rychlik I."/>
        </authorList>
    </citation>
    <scope>NUCLEOTIDE SEQUENCE [LARGE SCALE GENOMIC DNA]</scope>
    <source>
        <strain evidence="11 12">An537</strain>
    </source>
</reference>
<dbReference type="InterPro" id="IPR013785">
    <property type="entry name" value="Aldolase_TIM"/>
</dbReference>
<dbReference type="SFLD" id="SFLDG01386">
    <property type="entry name" value="main_SPASM_domain-containing"/>
    <property type="match status" value="1"/>
</dbReference>
<dbReference type="SUPFAM" id="SSF102114">
    <property type="entry name" value="Radical SAM enzymes"/>
    <property type="match status" value="1"/>
</dbReference>
<evidence type="ECO:0000313" key="11">
    <source>
        <dbReference type="EMBL" id="MBM6912143.1"/>
    </source>
</evidence>